<keyword evidence="2" id="KW-1185">Reference proteome</keyword>
<proteinExistence type="predicted"/>
<dbReference type="Proteomes" id="UP000076078">
    <property type="component" value="Unassembled WGS sequence"/>
</dbReference>
<dbReference type="EMBL" id="LODT01000048">
    <property type="protein sequence ID" value="KYQ88715.1"/>
    <property type="molecule type" value="Genomic_DNA"/>
</dbReference>
<dbReference type="AlphaFoldDB" id="A0A151Z446"/>
<evidence type="ECO:0000313" key="1">
    <source>
        <dbReference type="EMBL" id="KYQ88715.1"/>
    </source>
</evidence>
<comment type="caution">
    <text evidence="1">The sequence shown here is derived from an EMBL/GenBank/DDBJ whole genome shotgun (WGS) entry which is preliminary data.</text>
</comment>
<evidence type="ECO:0000313" key="2">
    <source>
        <dbReference type="Proteomes" id="UP000076078"/>
    </source>
</evidence>
<organism evidence="1 2">
    <name type="scientific">Tieghemostelium lacteum</name>
    <name type="common">Slime mold</name>
    <name type="synonym">Dictyostelium lacteum</name>
    <dbReference type="NCBI Taxonomy" id="361077"/>
    <lineage>
        <taxon>Eukaryota</taxon>
        <taxon>Amoebozoa</taxon>
        <taxon>Evosea</taxon>
        <taxon>Eumycetozoa</taxon>
        <taxon>Dictyostelia</taxon>
        <taxon>Dictyosteliales</taxon>
        <taxon>Raperosteliaceae</taxon>
        <taxon>Tieghemostelium</taxon>
    </lineage>
</organism>
<sequence>MDHIKIFSEPSLDVVYLCNNKCIFCGNNCFQPNIKTQCQLNIDNSIEFQAEALYEWASKGSEHTVVTEPTNNALTNGKHNYLLLLFSIASQLNKLTTVYNTSYNHQKLYNKFLGWVNSPISKQRLISYVFIMYSDNYQPTLDLVIDRMIVDIQIFRILGAVDRTNRFSFIIDNYKPAPNKQRVERISQSLLSETDSEKLKLIDYLSNFIEFKSFSFETFSKLANKGLVNVVGYMPDIKEIDSKQPIEFYRETILMCYKKYRTKNIFLFYQVYTEKFSEFIINHLKNVLLDDKLVYNVTEHNRERVMIEYLDFLNLKEIDIILRNRIDWFIIEIIKKDNGQIHLASKVSNIEPYFDSIASIEHLNLLSAFSGISVNQFSGCTIKKEKFYQLLKTCNHIEAILLIGRFFTTNDDIDYCLSLIGDLSLLAPSSNRVHTLLPQFESTIGFKEADGNVGLQSLRIKWFVTLMDYLHGFALPSTHYVIDRLERLMKENAKVIMKFLLGVNDSGVENMWYNIFFRDSIARCLFESDREGFERLLEKFDLSLHYNDYDSIVRSNIMLITDKYIKLEIDKLKISTFSYTYGYMASKHATCISKDVPILPHNLFTNFELLDQLFDHYDDTPEKPLTHPIYCFCELSLFVIFEINDQIADNTNLLRDYLDDVTNLYSLATPINTREKVTQLCDYLVRHKNICSKSKLFTQYMVSLSDVIFDHLDQTRLSYHFLKERRLAQKDTSIVELKPFPPLPSIILSKILHFIYYDPTVHSLEKVDLALVSWSFFNICSKIISDDYYDDNLFNYIPTYGLNQENIDSKYCLYKNYPRLIDSPDLAKMPMEVFDQLIYHRLESLIISLDNESHQCDFSIITQNTNLKKIEFVIVVGSFNNMESLVHIVKQSPQVTNLSFTCFDNLLGFGDLVRDILLLEMPKLVELFIFWSSGLTITENDNTLSFNDTISKLKKPPIMNISLANYTKFDGFHKVGIRLTEDFDMETFIHSHQASLSSATHQIRFIQKDIHLILPLLDYVIKHHHTKHISFCLDNCPIEPISIEFIQSIFDKMDKCENIQNLSLSWCIFARLPVYSLLIEEQWRYIDLKRLKYTNTFHTKFFQTWQK</sequence>
<protein>
    <submittedName>
        <fullName evidence="1">Uncharacterized protein</fullName>
    </submittedName>
</protein>
<name>A0A151Z446_TIELA</name>
<dbReference type="InParanoid" id="A0A151Z446"/>
<accession>A0A151Z446</accession>
<reference evidence="1 2" key="1">
    <citation type="submission" date="2015-12" db="EMBL/GenBank/DDBJ databases">
        <title>Dictyostelia acquired genes for synthesis and detection of signals that induce cell-type specialization by lateral gene transfer from prokaryotes.</title>
        <authorList>
            <person name="Gloeckner G."/>
            <person name="Schaap P."/>
        </authorList>
    </citation>
    <scope>NUCLEOTIDE SEQUENCE [LARGE SCALE GENOMIC DNA]</scope>
    <source>
        <strain evidence="1 2">TK</strain>
    </source>
</reference>
<gene>
    <name evidence="1" type="ORF">DLAC_10737</name>
</gene>